<evidence type="ECO:0000256" key="9">
    <source>
        <dbReference type="ARBA" id="ARBA00022840"/>
    </source>
</evidence>
<dbReference type="NCBIfam" id="TIGR00455">
    <property type="entry name" value="apsK"/>
    <property type="match status" value="1"/>
</dbReference>
<comment type="pathway">
    <text evidence="3 13 14">Sulfur metabolism; hydrogen sulfide biosynthesis; sulfite from sulfate: step 2/3.</text>
</comment>
<feature type="domain" description="APS kinase" evidence="15">
    <location>
        <begin position="25"/>
        <end position="173"/>
    </location>
</feature>
<dbReference type="EC" id="2.7.1.25" evidence="5 13"/>
<dbReference type="Gene3D" id="3.40.50.300">
    <property type="entry name" value="P-loop containing nucleotide triphosphate hydrolases"/>
    <property type="match status" value="1"/>
</dbReference>
<comment type="catalytic activity">
    <reaction evidence="1 13 14">
        <text>adenosine 5'-phosphosulfate + ATP = 3'-phosphoadenylyl sulfate + ADP + H(+)</text>
        <dbReference type="Rhea" id="RHEA:24152"/>
        <dbReference type="ChEBI" id="CHEBI:15378"/>
        <dbReference type="ChEBI" id="CHEBI:30616"/>
        <dbReference type="ChEBI" id="CHEBI:58243"/>
        <dbReference type="ChEBI" id="CHEBI:58339"/>
        <dbReference type="ChEBI" id="CHEBI:456216"/>
        <dbReference type="EC" id="2.7.1.25"/>
    </reaction>
</comment>
<evidence type="ECO:0000256" key="4">
    <source>
        <dbReference type="ARBA" id="ARBA00007008"/>
    </source>
</evidence>
<keyword evidence="17" id="KW-1185">Reference proteome</keyword>
<dbReference type="Pfam" id="PF01583">
    <property type="entry name" value="APS_kinase"/>
    <property type="match status" value="1"/>
</dbReference>
<evidence type="ECO:0000256" key="7">
    <source>
        <dbReference type="ARBA" id="ARBA00022741"/>
    </source>
</evidence>
<accession>A0ABY6CSR7</accession>
<gene>
    <name evidence="13 16" type="primary">cysC</name>
    <name evidence="16" type="ORF">N6H18_06290</name>
</gene>
<dbReference type="InterPro" id="IPR027417">
    <property type="entry name" value="P-loop_NTPase"/>
</dbReference>
<evidence type="ECO:0000256" key="8">
    <source>
        <dbReference type="ARBA" id="ARBA00022777"/>
    </source>
</evidence>
<dbReference type="PANTHER" id="PTHR11055">
    <property type="entry name" value="BIFUNCTIONAL 3'-PHOSPHOADENOSINE 5'-PHOSPHOSULFATE SYNTHASE"/>
    <property type="match status" value="1"/>
</dbReference>
<dbReference type="GO" id="GO:0004020">
    <property type="term" value="F:adenylylsulfate kinase activity"/>
    <property type="evidence" value="ECO:0007669"/>
    <property type="project" value="UniProtKB-EC"/>
</dbReference>
<evidence type="ECO:0000313" key="16">
    <source>
        <dbReference type="EMBL" id="UXP33562.1"/>
    </source>
</evidence>
<dbReference type="PANTHER" id="PTHR11055:SF1">
    <property type="entry name" value="PAPS SYNTHETASE, ISOFORM D"/>
    <property type="match status" value="1"/>
</dbReference>
<keyword evidence="8 13" id="KW-0418">Kinase</keyword>
<dbReference type="EMBL" id="CP106679">
    <property type="protein sequence ID" value="UXP33562.1"/>
    <property type="molecule type" value="Genomic_DNA"/>
</dbReference>
<evidence type="ECO:0000256" key="13">
    <source>
        <dbReference type="HAMAP-Rule" id="MF_00065"/>
    </source>
</evidence>
<evidence type="ECO:0000256" key="3">
    <source>
        <dbReference type="ARBA" id="ARBA00004806"/>
    </source>
</evidence>
<dbReference type="CDD" id="cd02027">
    <property type="entry name" value="APSK"/>
    <property type="match status" value="1"/>
</dbReference>
<dbReference type="InterPro" id="IPR002891">
    <property type="entry name" value="APS"/>
</dbReference>
<dbReference type="NCBIfam" id="NF003013">
    <property type="entry name" value="PRK03846.1"/>
    <property type="match status" value="1"/>
</dbReference>
<evidence type="ECO:0000256" key="5">
    <source>
        <dbReference type="ARBA" id="ARBA00012121"/>
    </source>
</evidence>
<evidence type="ECO:0000256" key="2">
    <source>
        <dbReference type="ARBA" id="ARBA00002632"/>
    </source>
</evidence>
<name>A0ABY6CSR7_9BACT</name>
<evidence type="ECO:0000256" key="11">
    <source>
        <dbReference type="ARBA" id="ARBA00031393"/>
    </source>
</evidence>
<evidence type="ECO:0000256" key="12">
    <source>
        <dbReference type="ARBA" id="ARBA00031464"/>
    </source>
</evidence>
<sequence>MTENIIPHSHAITQQDRIKKLGYKPQLIWFVGLSGSGKSTLASALEEKLFAEGINTYILDGDNIRSGLNKDLDFSDDSRKENIRRIAEVSKLFVDAGIVVLTAFITPFEDERNKIKALIGVENYTEIFVNCPLEECEKRDVKGLYAKARRGEIKNFTGIDSPFEEPKNADLNIPSHQLSIEEGVQRIYDLVKTKIEVGRM</sequence>
<evidence type="ECO:0000256" key="10">
    <source>
        <dbReference type="ARBA" id="ARBA00029724"/>
    </source>
</evidence>
<comment type="function">
    <text evidence="2 13 14">Catalyzes the synthesis of activated sulfate.</text>
</comment>
<dbReference type="SUPFAM" id="SSF52540">
    <property type="entry name" value="P-loop containing nucleoside triphosphate hydrolases"/>
    <property type="match status" value="1"/>
</dbReference>
<evidence type="ECO:0000256" key="6">
    <source>
        <dbReference type="ARBA" id="ARBA00022679"/>
    </source>
</evidence>
<proteinExistence type="inferred from homology"/>
<keyword evidence="7 13" id="KW-0547">Nucleotide-binding</keyword>
<evidence type="ECO:0000256" key="14">
    <source>
        <dbReference type="RuleBase" id="RU004347"/>
    </source>
</evidence>
<keyword evidence="9 13" id="KW-0067">ATP-binding</keyword>
<keyword evidence="13" id="KW-0597">Phosphoprotein</keyword>
<comment type="similarity">
    <text evidence="4 13 14">Belongs to the APS kinase family.</text>
</comment>
<dbReference type="HAMAP" id="MF_00065">
    <property type="entry name" value="Adenylyl_sulf_kinase"/>
    <property type="match status" value="1"/>
</dbReference>
<dbReference type="Proteomes" id="UP001065174">
    <property type="component" value="Chromosome"/>
</dbReference>
<dbReference type="RefSeq" id="WP_262310991.1">
    <property type="nucleotide sequence ID" value="NZ_CP106679.1"/>
</dbReference>
<comment type="caution">
    <text evidence="13">Lacks conserved residue(s) required for the propagation of feature annotation.</text>
</comment>
<reference evidence="16" key="1">
    <citation type="submission" date="2022-09" db="EMBL/GenBank/DDBJ databases">
        <title>Comparative genomics and taxonomic characterization of three novel marine species of genus Reichenbachiella exhibiting antioxidant and polysaccharide degradation activities.</title>
        <authorList>
            <person name="Muhammad N."/>
            <person name="Lee Y.-J."/>
            <person name="Ko J."/>
            <person name="Kim S.-G."/>
        </authorList>
    </citation>
    <scope>NUCLEOTIDE SEQUENCE</scope>
    <source>
        <strain evidence="16">BKB1-1</strain>
    </source>
</reference>
<evidence type="ECO:0000313" key="17">
    <source>
        <dbReference type="Proteomes" id="UP001065174"/>
    </source>
</evidence>
<evidence type="ECO:0000259" key="15">
    <source>
        <dbReference type="Pfam" id="PF01583"/>
    </source>
</evidence>
<protein>
    <recommendedName>
        <fullName evidence="5 13">Adenylyl-sulfate kinase</fullName>
        <ecNumber evidence="5 13">2.7.1.25</ecNumber>
    </recommendedName>
    <alternativeName>
        <fullName evidence="11 13">APS kinase</fullName>
    </alternativeName>
    <alternativeName>
        <fullName evidence="12 13">ATP adenosine-5'-phosphosulfate 3'-phosphotransferase</fullName>
    </alternativeName>
    <alternativeName>
        <fullName evidence="10 13">Adenosine-5'-phosphosulfate kinase</fullName>
    </alternativeName>
</protein>
<dbReference type="InterPro" id="IPR059117">
    <property type="entry name" value="APS_kinase_dom"/>
</dbReference>
<organism evidence="16 17">
    <name type="scientific">Reichenbachiella agarivorans</name>
    <dbReference type="NCBI Taxonomy" id="2979464"/>
    <lineage>
        <taxon>Bacteria</taxon>
        <taxon>Pseudomonadati</taxon>
        <taxon>Bacteroidota</taxon>
        <taxon>Cytophagia</taxon>
        <taxon>Cytophagales</taxon>
        <taxon>Reichenbachiellaceae</taxon>
        <taxon>Reichenbachiella</taxon>
    </lineage>
</organism>
<feature type="binding site" evidence="13">
    <location>
        <begin position="32"/>
        <end position="39"/>
    </location>
    <ligand>
        <name>ATP</name>
        <dbReference type="ChEBI" id="CHEBI:30616"/>
    </ligand>
</feature>
<keyword evidence="6 13" id="KW-0808">Transferase</keyword>
<evidence type="ECO:0000256" key="1">
    <source>
        <dbReference type="ARBA" id="ARBA00001823"/>
    </source>
</evidence>